<feature type="domain" description="M23ase beta-sheet core" evidence="3">
    <location>
        <begin position="286"/>
        <end position="381"/>
    </location>
</feature>
<dbReference type="PANTHER" id="PTHR21666:SF289">
    <property type="entry name" value="L-ALA--D-GLU ENDOPEPTIDASE"/>
    <property type="match status" value="1"/>
</dbReference>
<gene>
    <name evidence="4" type="ORF">METZ01_LOCUS166890</name>
</gene>
<feature type="coiled-coil region" evidence="2">
    <location>
        <begin position="32"/>
        <end position="96"/>
    </location>
</feature>
<protein>
    <recommendedName>
        <fullName evidence="3">M23ase beta-sheet core domain-containing protein</fullName>
    </recommendedName>
</protein>
<dbReference type="Gene3D" id="6.10.250.3150">
    <property type="match status" value="1"/>
</dbReference>
<keyword evidence="2" id="KW-0175">Coiled coil</keyword>
<dbReference type="SUPFAM" id="SSF51261">
    <property type="entry name" value="Duplicated hybrid motif"/>
    <property type="match status" value="1"/>
</dbReference>
<dbReference type="PANTHER" id="PTHR21666">
    <property type="entry name" value="PEPTIDASE-RELATED"/>
    <property type="match status" value="1"/>
</dbReference>
<evidence type="ECO:0000256" key="1">
    <source>
        <dbReference type="ARBA" id="ARBA00022729"/>
    </source>
</evidence>
<dbReference type="AlphaFoldDB" id="A0A382BJK9"/>
<dbReference type="Pfam" id="PF01551">
    <property type="entry name" value="Peptidase_M23"/>
    <property type="match status" value="1"/>
</dbReference>
<name>A0A382BJK9_9ZZZZ</name>
<organism evidence="4">
    <name type="scientific">marine metagenome</name>
    <dbReference type="NCBI Taxonomy" id="408172"/>
    <lineage>
        <taxon>unclassified sequences</taxon>
        <taxon>metagenomes</taxon>
        <taxon>ecological metagenomes</taxon>
    </lineage>
</organism>
<evidence type="ECO:0000256" key="2">
    <source>
        <dbReference type="SAM" id="Coils"/>
    </source>
</evidence>
<sequence length="388" mass="42723">VKKRIRHSLFFIFVSFLFVSTGEMAIGETESIREAREKKQDASNRRADAAAVLKLAEADDEAVVQALNDLDAAVAMEQAKIEAARQAIEAAEAEATLRWVETDQVVKGIEDLRRRLRDLAVDVYVSSMNPSSFFESDDMSSAVRKSAILSAVSGDHGDLVDQLRAFEADKEEIARSADQAIRDAERNQLEIEAGLLVLDSRISERETARDEVQDRIELAEADVADWKREQYLMAILIDNLIAEELRKSAPDLTKESGQGFILPIDKSSKITSTFGMRTHPTLGVKRMHNGVDFDCVRNQPIWAAKKAKVLFAGAKGSYGKTVILEHEGPVITLYAHLNELLVSTGMEIATGDLIGKCGSTGRSTGNHLHFEVRTGGEAKDPMIVLPKS</sequence>
<proteinExistence type="predicted"/>
<dbReference type="CDD" id="cd12797">
    <property type="entry name" value="M23_peptidase"/>
    <property type="match status" value="1"/>
</dbReference>
<dbReference type="Gene3D" id="2.70.70.10">
    <property type="entry name" value="Glucose Permease (Domain IIA)"/>
    <property type="match status" value="1"/>
</dbReference>
<accession>A0A382BJK9</accession>
<feature type="non-terminal residue" evidence="4">
    <location>
        <position position="1"/>
    </location>
</feature>
<evidence type="ECO:0000259" key="3">
    <source>
        <dbReference type="Pfam" id="PF01551"/>
    </source>
</evidence>
<dbReference type="EMBL" id="UINC01030139">
    <property type="protein sequence ID" value="SVB14036.1"/>
    <property type="molecule type" value="Genomic_DNA"/>
</dbReference>
<feature type="coiled-coil region" evidence="2">
    <location>
        <begin position="202"/>
        <end position="229"/>
    </location>
</feature>
<keyword evidence="1" id="KW-0732">Signal</keyword>
<dbReference type="GO" id="GO:0004222">
    <property type="term" value="F:metalloendopeptidase activity"/>
    <property type="evidence" value="ECO:0007669"/>
    <property type="project" value="TreeGrafter"/>
</dbReference>
<evidence type="ECO:0000313" key="4">
    <source>
        <dbReference type="EMBL" id="SVB14036.1"/>
    </source>
</evidence>
<dbReference type="InterPro" id="IPR016047">
    <property type="entry name" value="M23ase_b-sheet_dom"/>
</dbReference>
<reference evidence="4" key="1">
    <citation type="submission" date="2018-05" db="EMBL/GenBank/DDBJ databases">
        <authorList>
            <person name="Lanie J.A."/>
            <person name="Ng W.-L."/>
            <person name="Kazmierczak K.M."/>
            <person name="Andrzejewski T.M."/>
            <person name="Davidsen T.M."/>
            <person name="Wayne K.J."/>
            <person name="Tettelin H."/>
            <person name="Glass J.I."/>
            <person name="Rusch D."/>
            <person name="Podicherti R."/>
            <person name="Tsui H.-C.T."/>
            <person name="Winkler M.E."/>
        </authorList>
    </citation>
    <scope>NUCLEOTIDE SEQUENCE</scope>
</reference>
<dbReference type="InterPro" id="IPR050570">
    <property type="entry name" value="Cell_wall_metabolism_enzyme"/>
</dbReference>
<dbReference type="InterPro" id="IPR011055">
    <property type="entry name" value="Dup_hybrid_motif"/>
</dbReference>